<comment type="caution">
    <text evidence="4">The sequence shown here is derived from an EMBL/GenBank/DDBJ whole genome shotgun (WGS) entry which is preliminary data.</text>
</comment>
<dbReference type="PANTHER" id="PTHR46844:SF1">
    <property type="entry name" value="SLR5058 PROTEIN"/>
    <property type="match status" value="1"/>
</dbReference>
<sequence>MTGLEVAAAAAGRTVARRAGREWLAARAADSDRGKDLTELIRVSFPDRFARRKVERQLADIADSVERRLTPLIEQEYGGLSDEDRAAALAEAERALGMMDLSDETLFAADADPVKLARRVRALVPAPAGQLGEAAARLYDVALDECCDCLVRIVLGLAEFTPRALAETLARLSDLGDRIAVALDRIPARSLDAPSGTRDDAEFERRYLEHLGRTLDEIELFGLRVENYRPRATLSVAYISLTATAEDRVRDDGGPLKMAALTGDRADREPSTAPAESMLARSSRTLLRGQAGSGKSTLLGWIAVTAARGAFTGDLRDWNGRVPFLIKLRSWSDGPLPQAEDLVAGPLGGLAPAGWAHRVLDTGRGILLIDGVDEVPYGRRETLRRWLRELLDVYPSVRTIITSRPAAADSRWLTGEGFRPVMLEPMTPDNLRELVRQWHEAVRHAGNLPCAPEDLPAYEGGLLARLEGGPHLRALATTPLLAAMLCALNLDRVTHLPRDRMGLYRAVLDLLLERRDVERGIRSHPGIVLEREQKERLLQELAWRLTVLGRAELSRTTALRRVEARAEAMPRVAATAEEILDYLIQRSGVIREPAPGRVDFVHRTVQEYLAARQAADDADIETLVAKAHLDQWRETVLMAAGHANGPLRRELLTGLLDRAEAEPRYGHRLRMLVAACLETIPDVPRESKDRVERCVSRLIPPRNAAEARRLASAGEEILRRLPESLEGLSDAEAVATVRTAWLVNGPRALEILSHYATDPRPRVQKELVTAWDYFEPHTYAERVLAHAPLCKGELAVENARLFPALGALRHLTRLEVSLRREVGLEALAGLPALTQVSGDAAPESLPLLMGHSGLERVKLQIDGVVDDPSPFLALPSLKELYVYPNRFTADLDFVSELPPLQGLGLSGLEDAGDFSVLATHPGLATLHLYNCKMLIGIGPLREFEDLRHLTLGGSDLSDDHLSEIADVQPRLCVLSLIDHERTSDLSRIAHLPLKTLAIIDCPRISDLKPVSRLRTLRTLQLWGPSFTDLSPLSSLPSLRTLWFKNVADGLDLTPLAGMRDLTIQIVEGARVVGLERLHRTTKVKWGAR</sequence>
<evidence type="ECO:0000313" key="5">
    <source>
        <dbReference type="Proteomes" id="UP001165135"/>
    </source>
</evidence>
<reference evidence="4" key="1">
    <citation type="submission" date="2023-03" db="EMBL/GenBank/DDBJ databases">
        <title>Actinoallomurus iriomotensis NBRC 103681.</title>
        <authorList>
            <person name="Ichikawa N."/>
            <person name="Sato H."/>
            <person name="Tonouchi N."/>
        </authorList>
    </citation>
    <scope>NUCLEOTIDE SEQUENCE</scope>
    <source>
        <strain evidence="4">NBRC 103681</strain>
    </source>
</reference>
<dbReference type="SUPFAM" id="SSF52540">
    <property type="entry name" value="P-loop containing nucleoside triphosphate hydrolases"/>
    <property type="match status" value="1"/>
</dbReference>
<dbReference type="Gene3D" id="3.80.10.10">
    <property type="entry name" value="Ribonuclease Inhibitor"/>
    <property type="match status" value="1"/>
</dbReference>
<dbReference type="Pfam" id="PF05729">
    <property type="entry name" value="NACHT"/>
    <property type="match status" value="1"/>
</dbReference>
<dbReference type="PANTHER" id="PTHR46844">
    <property type="entry name" value="SLR5058 PROTEIN"/>
    <property type="match status" value="1"/>
</dbReference>
<gene>
    <name evidence="4" type="ORF">Airi01_010590</name>
</gene>
<protein>
    <submittedName>
        <fullName evidence="4">ATP-binding protein</fullName>
    </submittedName>
</protein>
<dbReference type="InterPro" id="IPR007111">
    <property type="entry name" value="NACHT_NTPase"/>
</dbReference>
<evidence type="ECO:0000259" key="3">
    <source>
        <dbReference type="PROSITE" id="PS50837"/>
    </source>
</evidence>
<dbReference type="PROSITE" id="PS50837">
    <property type="entry name" value="NACHT"/>
    <property type="match status" value="1"/>
</dbReference>
<dbReference type="Gene3D" id="3.40.50.300">
    <property type="entry name" value="P-loop containing nucleotide triphosphate hydrolases"/>
    <property type="match status" value="1"/>
</dbReference>
<dbReference type="GO" id="GO:0005524">
    <property type="term" value="F:ATP binding"/>
    <property type="evidence" value="ECO:0007669"/>
    <property type="project" value="UniProtKB-KW"/>
</dbReference>
<dbReference type="Pfam" id="PF22733">
    <property type="entry name" value="NNH1"/>
    <property type="match status" value="1"/>
</dbReference>
<dbReference type="Proteomes" id="UP001165135">
    <property type="component" value="Unassembled WGS sequence"/>
</dbReference>
<proteinExistence type="predicted"/>
<feature type="domain" description="NACHT" evidence="3">
    <location>
        <begin position="283"/>
        <end position="616"/>
    </location>
</feature>
<dbReference type="RefSeq" id="WP_285617940.1">
    <property type="nucleotide sequence ID" value="NZ_BSTJ01000001.1"/>
</dbReference>
<accession>A0A9W6REX3</accession>
<dbReference type="EMBL" id="BSTJ01000001">
    <property type="protein sequence ID" value="GLY72792.1"/>
    <property type="molecule type" value="Genomic_DNA"/>
</dbReference>
<evidence type="ECO:0000256" key="1">
    <source>
        <dbReference type="ARBA" id="ARBA00022741"/>
    </source>
</evidence>
<name>A0A9W6REX3_9ACTN</name>
<keyword evidence="1" id="KW-0547">Nucleotide-binding</keyword>
<keyword evidence="2 4" id="KW-0067">ATP-binding</keyword>
<dbReference type="InterPro" id="IPR054547">
    <property type="entry name" value="NNH1"/>
</dbReference>
<dbReference type="SUPFAM" id="SSF52058">
    <property type="entry name" value="L domain-like"/>
    <property type="match status" value="1"/>
</dbReference>
<evidence type="ECO:0000313" key="4">
    <source>
        <dbReference type="EMBL" id="GLY72792.1"/>
    </source>
</evidence>
<evidence type="ECO:0000256" key="2">
    <source>
        <dbReference type="ARBA" id="ARBA00022840"/>
    </source>
</evidence>
<organism evidence="4 5">
    <name type="scientific">Actinoallomurus iriomotensis</name>
    <dbReference type="NCBI Taxonomy" id="478107"/>
    <lineage>
        <taxon>Bacteria</taxon>
        <taxon>Bacillati</taxon>
        <taxon>Actinomycetota</taxon>
        <taxon>Actinomycetes</taxon>
        <taxon>Streptosporangiales</taxon>
        <taxon>Thermomonosporaceae</taxon>
        <taxon>Actinoallomurus</taxon>
    </lineage>
</organism>
<dbReference type="InterPro" id="IPR032675">
    <property type="entry name" value="LRR_dom_sf"/>
</dbReference>
<dbReference type="InterPro" id="IPR027417">
    <property type="entry name" value="P-loop_NTPase"/>
</dbReference>
<dbReference type="AlphaFoldDB" id="A0A9W6REX3"/>